<dbReference type="Gene3D" id="3.20.20.70">
    <property type="entry name" value="Aldolase class I"/>
    <property type="match status" value="1"/>
</dbReference>
<dbReference type="InterPro" id="IPR018225">
    <property type="entry name" value="Transaldolase_AS"/>
</dbReference>
<dbReference type="CDD" id="cd00955">
    <property type="entry name" value="Transaldolase_like"/>
    <property type="match status" value="1"/>
</dbReference>
<evidence type="ECO:0000256" key="2">
    <source>
        <dbReference type="ARBA" id="ARBA00004496"/>
    </source>
</evidence>
<sequence>MSDRLSRLFTEYGQSPWLDNLKRSYITSGELDRVRASGIRGLTSNPTIFQKAIQGSDEYTEQFKALISSHTSTIESYWALVLQDIHGALDVFAPLYESSGGLDGFVSVEVDPNLAHQGDLTLIAARQLDERVNRDNVMIKIPATVEGIPAIRAMISEGRNVNVTLIFSLERYQQVMDAYIQGLELLATSAPQKVSSVASVASFFISRVDTDIDRLLESNGSDAAIALCGTAAVNQAKLAYQMFEKTFSGKRWSELLKHGAHVQRPLWASTSTKNAKYPDTLYVDALIGPNTVNTLPDVTVEAFSSHGNLALTITKDIDQANTQWSQLKDFGVDVADVAARLEREGVKSFQNSFDELISVLTAKATELNQ</sequence>
<evidence type="ECO:0000256" key="5">
    <source>
        <dbReference type="ARBA" id="ARBA00022490"/>
    </source>
</evidence>
<dbReference type="PIRSF" id="PIRSF036915">
    <property type="entry name" value="Trnald_Bac_Plnt"/>
    <property type="match status" value="1"/>
</dbReference>
<dbReference type="GO" id="GO:0004801">
    <property type="term" value="F:transaldolase activity"/>
    <property type="evidence" value="ECO:0007669"/>
    <property type="project" value="UniProtKB-EC"/>
</dbReference>
<evidence type="ECO:0000256" key="1">
    <source>
        <dbReference type="ARBA" id="ARBA00003518"/>
    </source>
</evidence>
<keyword evidence="5" id="KW-0963">Cytoplasm</keyword>
<organism evidence="10">
    <name type="scientific">freshwater metagenome</name>
    <dbReference type="NCBI Taxonomy" id="449393"/>
    <lineage>
        <taxon>unclassified sequences</taxon>
        <taxon>metagenomes</taxon>
        <taxon>ecological metagenomes</taxon>
    </lineage>
</organism>
<dbReference type="GO" id="GO:0006098">
    <property type="term" value="P:pentose-phosphate shunt"/>
    <property type="evidence" value="ECO:0007669"/>
    <property type="project" value="UniProtKB-UniPathway"/>
</dbReference>
<gene>
    <name evidence="10" type="ORF">UFOPK1826_00226</name>
</gene>
<comment type="catalytic activity">
    <reaction evidence="9">
        <text>D-sedoheptulose 7-phosphate + D-glyceraldehyde 3-phosphate = D-erythrose 4-phosphate + beta-D-fructose 6-phosphate</text>
        <dbReference type="Rhea" id="RHEA:17053"/>
        <dbReference type="ChEBI" id="CHEBI:16897"/>
        <dbReference type="ChEBI" id="CHEBI:57483"/>
        <dbReference type="ChEBI" id="CHEBI:57634"/>
        <dbReference type="ChEBI" id="CHEBI:59776"/>
        <dbReference type="EC" id="2.2.1.2"/>
    </reaction>
</comment>
<dbReference type="InterPro" id="IPR013785">
    <property type="entry name" value="Aldolase_TIM"/>
</dbReference>
<dbReference type="HAMAP" id="MF_00493">
    <property type="entry name" value="Transaldolase_2"/>
    <property type="match status" value="1"/>
</dbReference>
<dbReference type="PANTHER" id="PTHR10683">
    <property type="entry name" value="TRANSALDOLASE"/>
    <property type="match status" value="1"/>
</dbReference>
<dbReference type="NCBIfam" id="NF002881">
    <property type="entry name" value="PRK03343.1"/>
    <property type="match status" value="1"/>
</dbReference>
<comment type="function">
    <text evidence="1">Transaldolase is important for the balance of metabolites in the pentose-phosphate pathway.</text>
</comment>
<proteinExistence type="inferred from homology"/>
<reference evidence="10" key="1">
    <citation type="submission" date="2020-05" db="EMBL/GenBank/DDBJ databases">
        <authorList>
            <person name="Chiriac C."/>
            <person name="Salcher M."/>
            <person name="Ghai R."/>
            <person name="Kavagutti S V."/>
        </authorList>
    </citation>
    <scope>NUCLEOTIDE SEQUENCE</scope>
</reference>
<name>A0A6J6FYG5_9ZZZZ</name>
<evidence type="ECO:0000313" key="10">
    <source>
        <dbReference type="EMBL" id="CAB4594112.1"/>
    </source>
</evidence>
<dbReference type="SUPFAM" id="SSF51569">
    <property type="entry name" value="Aldolase"/>
    <property type="match status" value="1"/>
</dbReference>
<evidence type="ECO:0000256" key="8">
    <source>
        <dbReference type="ARBA" id="ARBA00023270"/>
    </source>
</evidence>
<keyword evidence="6" id="KW-0808">Transferase</keyword>
<evidence type="ECO:0000256" key="6">
    <source>
        <dbReference type="ARBA" id="ARBA00022679"/>
    </source>
</evidence>
<protein>
    <submittedName>
        <fullName evidence="10">Unannotated protein</fullName>
    </submittedName>
</protein>
<dbReference type="UniPathway" id="UPA00115"/>
<evidence type="ECO:0000256" key="3">
    <source>
        <dbReference type="ARBA" id="ARBA00004959"/>
    </source>
</evidence>
<dbReference type="Pfam" id="PF00923">
    <property type="entry name" value="TAL_FSA"/>
    <property type="match status" value="1"/>
</dbReference>
<dbReference type="EMBL" id="CAEZUN010000018">
    <property type="protein sequence ID" value="CAB4594112.1"/>
    <property type="molecule type" value="Genomic_DNA"/>
</dbReference>
<comment type="similarity">
    <text evidence="4">Belongs to the transaldolase family. Type 2 subfamily.</text>
</comment>
<comment type="pathway">
    <text evidence="3">Carbohydrate degradation; pentose phosphate pathway.</text>
</comment>
<dbReference type="PANTHER" id="PTHR10683:SF31">
    <property type="entry name" value="TRANSALDOLASE"/>
    <property type="match status" value="1"/>
</dbReference>
<dbReference type="GO" id="GO:0005975">
    <property type="term" value="P:carbohydrate metabolic process"/>
    <property type="evidence" value="ECO:0007669"/>
    <property type="project" value="InterPro"/>
</dbReference>
<dbReference type="InterPro" id="IPR004732">
    <property type="entry name" value="Transaldolase_2"/>
</dbReference>
<dbReference type="InterPro" id="IPR001585">
    <property type="entry name" value="TAL/FSA"/>
</dbReference>
<dbReference type="PROSITE" id="PS00958">
    <property type="entry name" value="TRANSALDOLASE_2"/>
    <property type="match status" value="1"/>
</dbReference>
<dbReference type="NCBIfam" id="TIGR00876">
    <property type="entry name" value="tal_mycobact"/>
    <property type="match status" value="1"/>
</dbReference>
<dbReference type="AlphaFoldDB" id="A0A6J6FYG5"/>
<keyword evidence="8" id="KW-0704">Schiff base</keyword>
<keyword evidence="7" id="KW-0570">Pentose shunt</keyword>
<accession>A0A6J6FYG5</accession>
<evidence type="ECO:0000256" key="9">
    <source>
        <dbReference type="ARBA" id="ARBA00048810"/>
    </source>
</evidence>
<comment type="subcellular location">
    <subcellularLocation>
        <location evidence="2">Cytoplasm</location>
    </subcellularLocation>
</comment>
<dbReference type="GO" id="GO:0005737">
    <property type="term" value="C:cytoplasm"/>
    <property type="evidence" value="ECO:0007669"/>
    <property type="project" value="UniProtKB-SubCell"/>
</dbReference>
<evidence type="ECO:0000256" key="7">
    <source>
        <dbReference type="ARBA" id="ARBA00023126"/>
    </source>
</evidence>
<evidence type="ECO:0000256" key="4">
    <source>
        <dbReference type="ARBA" id="ARBA00008426"/>
    </source>
</evidence>